<comment type="subcellular location">
    <subcellularLocation>
        <location evidence="1">Mitochondrion inner membrane</location>
        <topology evidence="1">Single-pass type II membrane protein</topology>
        <orientation evidence="1">Intermembrane side</orientation>
    </subcellularLocation>
</comment>
<dbReference type="Pfam" id="PF06747">
    <property type="entry name" value="CHCH"/>
    <property type="match status" value="1"/>
</dbReference>
<evidence type="ECO:0000313" key="14">
    <source>
        <dbReference type="Proteomes" id="UP000193411"/>
    </source>
</evidence>
<evidence type="ECO:0000256" key="10">
    <source>
        <dbReference type="ARBA" id="ARBA00033150"/>
    </source>
</evidence>
<dbReference type="PROSITE" id="PS51808">
    <property type="entry name" value="CHCH"/>
    <property type="match status" value="1"/>
</dbReference>
<keyword evidence="5" id="KW-0560">Oxidoreductase</keyword>
<protein>
    <recommendedName>
        <fullName evidence="2">Mitochondrial intermembrane space import and assembly protein 40</fullName>
    </recommendedName>
    <alternativeName>
        <fullName evidence="10">Mitochondrial import inner membrane translocase TIM40</fullName>
    </alternativeName>
</protein>
<keyword evidence="8" id="KW-1015">Disulfide bond</keyword>
<dbReference type="InterPro" id="IPR039289">
    <property type="entry name" value="CHCHD4"/>
</dbReference>
<dbReference type="EMBL" id="MCFL01000001">
    <property type="protein sequence ID" value="ORZ41346.1"/>
    <property type="molecule type" value="Genomic_DNA"/>
</dbReference>
<evidence type="ECO:0000256" key="9">
    <source>
        <dbReference type="ARBA" id="ARBA00023284"/>
    </source>
</evidence>
<keyword evidence="7" id="KW-0496">Mitochondrion</keyword>
<keyword evidence="6" id="KW-0811">Translocation</keyword>
<evidence type="ECO:0000256" key="7">
    <source>
        <dbReference type="ARBA" id="ARBA00023128"/>
    </source>
</evidence>
<accession>A0A1Y2I398</accession>
<comment type="caution">
    <text evidence="13">The sequence shown here is derived from an EMBL/GenBank/DDBJ whole genome shotgun (WGS) entry which is preliminary data.</text>
</comment>
<dbReference type="GO" id="GO:0005758">
    <property type="term" value="C:mitochondrial intermembrane space"/>
    <property type="evidence" value="ECO:0007669"/>
    <property type="project" value="TreeGrafter"/>
</dbReference>
<name>A0A1Y2I398_9FUNG</name>
<dbReference type="OrthoDB" id="7481291at2759"/>
<evidence type="ECO:0000313" key="13">
    <source>
        <dbReference type="EMBL" id="ORZ41346.1"/>
    </source>
</evidence>
<dbReference type="PANTHER" id="PTHR21622:SF0">
    <property type="entry name" value="COILED-COIL-HELIX-COILED-COIL-HELIX DOMAIN CONTAINING 4"/>
    <property type="match status" value="1"/>
</dbReference>
<dbReference type="AlphaFoldDB" id="A0A1Y2I398"/>
<feature type="compositionally biased region" description="Acidic residues" evidence="11">
    <location>
        <begin position="102"/>
        <end position="112"/>
    </location>
</feature>
<evidence type="ECO:0000256" key="4">
    <source>
        <dbReference type="ARBA" id="ARBA00022927"/>
    </source>
</evidence>
<feature type="domain" description="CHCH" evidence="12">
    <location>
        <begin position="59"/>
        <end position="95"/>
    </location>
</feature>
<evidence type="ECO:0000256" key="3">
    <source>
        <dbReference type="ARBA" id="ARBA00022448"/>
    </source>
</evidence>
<dbReference type="Gene3D" id="1.10.287.2900">
    <property type="match status" value="1"/>
</dbReference>
<feature type="region of interest" description="Disordered" evidence="11">
    <location>
        <begin position="102"/>
        <end position="158"/>
    </location>
</feature>
<gene>
    <name evidence="13" type="ORF">BCR44DRAFT_51141</name>
</gene>
<evidence type="ECO:0000259" key="12">
    <source>
        <dbReference type="Pfam" id="PF06747"/>
    </source>
</evidence>
<evidence type="ECO:0000256" key="11">
    <source>
        <dbReference type="SAM" id="MobiDB-lite"/>
    </source>
</evidence>
<dbReference type="InterPro" id="IPR010625">
    <property type="entry name" value="CHCH"/>
</dbReference>
<sequence length="158" mass="16979">MSYTRVEDNKDTVTFITKEDLDQLSSSPSASAESQGAVSASGEINWDCPCLGGMAYGPCGEQFRDAFSCFVYSEEDPKGIDCVEKFQAMQECFRQYPEVYAEELKDENDEPTEVSSDAAQSSPAEPETTASEALPVADPTADAVLDAEEPTTTSPSSA</sequence>
<dbReference type="PANTHER" id="PTHR21622">
    <property type="entry name" value="COILED-COIL-HELIX-COILED-COIL-HELIX DOMAIN CONTAINING 4"/>
    <property type="match status" value="1"/>
</dbReference>
<dbReference type="GO" id="GO:0045041">
    <property type="term" value="P:protein import into mitochondrial intermembrane space"/>
    <property type="evidence" value="ECO:0007669"/>
    <property type="project" value="InterPro"/>
</dbReference>
<evidence type="ECO:0000256" key="8">
    <source>
        <dbReference type="ARBA" id="ARBA00023157"/>
    </source>
</evidence>
<evidence type="ECO:0000256" key="6">
    <source>
        <dbReference type="ARBA" id="ARBA00023010"/>
    </source>
</evidence>
<keyword evidence="4" id="KW-0653">Protein transport</keyword>
<feature type="compositionally biased region" description="Polar residues" evidence="11">
    <location>
        <begin position="113"/>
        <end position="131"/>
    </location>
</feature>
<dbReference type="Proteomes" id="UP000193411">
    <property type="component" value="Unassembled WGS sequence"/>
</dbReference>
<keyword evidence="14" id="KW-1185">Reference proteome</keyword>
<keyword evidence="3" id="KW-0813">Transport</keyword>
<dbReference type="STRING" id="765915.A0A1Y2I398"/>
<proteinExistence type="predicted"/>
<evidence type="ECO:0000256" key="2">
    <source>
        <dbReference type="ARBA" id="ARBA00013714"/>
    </source>
</evidence>
<evidence type="ECO:0000256" key="1">
    <source>
        <dbReference type="ARBA" id="ARBA00004164"/>
    </source>
</evidence>
<reference evidence="13 14" key="1">
    <citation type="submission" date="2016-07" db="EMBL/GenBank/DDBJ databases">
        <title>Pervasive Adenine N6-methylation of Active Genes in Fungi.</title>
        <authorList>
            <consortium name="DOE Joint Genome Institute"/>
            <person name="Mondo S.J."/>
            <person name="Dannebaum R.O."/>
            <person name="Kuo R.C."/>
            <person name="Labutti K."/>
            <person name="Haridas S."/>
            <person name="Kuo A."/>
            <person name="Salamov A."/>
            <person name="Ahrendt S.R."/>
            <person name="Lipzen A."/>
            <person name="Sullivan W."/>
            <person name="Andreopoulos W.B."/>
            <person name="Clum A."/>
            <person name="Lindquist E."/>
            <person name="Daum C."/>
            <person name="Ramamoorthy G.K."/>
            <person name="Gryganskyi A."/>
            <person name="Culley D."/>
            <person name="Magnuson J.K."/>
            <person name="James T.Y."/>
            <person name="O'Malley M.A."/>
            <person name="Stajich J.E."/>
            <person name="Spatafora J.W."/>
            <person name="Visel A."/>
            <person name="Grigoriev I.V."/>
        </authorList>
    </citation>
    <scope>NUCLEOTIDE SEQUENCE [LARGE SCALE GENOMIC DNA]</scope>
    <source>
        <strain evidence="13 14">PL171</strain>
    </source>
</reference>
<keyword evidence="9" id="KW-0676">Redox-active center</keyword>
<dbReference type="GO" id="GO:0015035">
    <property type="term" value="F:protein-disulfide reductase activity"/>
    <property type="evidence" value="ECO:0007669"/>
    <property type="project" value="InterPro"/>
</dbReference>
<evidence type="ECO:0000256" key="5">
    <source>
        <dbReference type="ARBA" id="ARBA00023002"/>
    </source>
</evidence>
<dbReference type="GO" id="GO:0005743">
    <property type="term" value="C:mitochondrial inner membrane"/>
    <property type="evidence" value="ECO:0007669"/>
    <property type="project" value="UniProtKB-SubCell"/>
</dbReference>
<organism evidence="13 14">
    <name type="scientific">Catenaria anguillulae PL171</name>
    <dbReference type="NCBI Taxonomy" id="765915"/>
    <lineage>
        <taxon>Eukaryota</taxon>
        <taxon>Fungi</taxon>
        <taxon>Fungi incertae sedis</taxon>
        <taxon>Blastocladiomycota</taxon>
        <taxon>Blastocladiomycetes</taxon>
        <taxon>Blastocladiales</taxon>
        <taxon>Catenariaceae</taxon>
        <taxon>Catenaria</taxon>
    </lineage>
</organism>